<feature type="compositionally biased region" description="Low complexity" evidence="1">
    <location>
        <begin position="8"/>
        <end position="17"/>
    </location>
</feature>
<protein>
    <submittedName>
        <fullName evidence="2">Uncharacterized protein</fullName>
    </submittedName>
</protein>
<accession>A0A9I9E1H4</accession>
<evidence type="ECO:0000313" key="2">
    <source>
        <dbReference type="EnsemblPlants" id="MELO3C027372.2.1"/>
    </source>
</evidence>
<dbReference type="AlphaFoldDB" id="A0A9I9E1H4"/>
<dbReference type="EnsemblPlants" id="MELO3C027372.2.1">
    <property type="protein sequence ID" value="MELO3C027372.2.1"/>
    <property type="gene ID" value="MELO3C027372.2"/>
</dbReference>
<name>A0A9I9E1H4_CUCME</name>
<feature type="region of interest" description="Disordered" evidence="1">
    <location>
        <begin position="1"/>
        <end position="29"/>
    </location>
</feature>
<evidence type="ECO:0000256" key="1">
    <source>
        <dbReference type="SAM" id="MobiDB-lite"/>
    </source>
</evidence>
<organism evidence="2">
    <name type="scientific">Cucumis melo</name>
    <name type="common">Muskmelon</name>
    <dbReference type="NCBI Taxonomy" id="3656"/>
    <lineage>
        <taxon>Eukaryota</taxon>
        <taxon>Viridiplantae</taxon>
        <taxon>Streptophyta</taxon>
        <taxon>Embryophyta</taxon>
        <taxon>Tracheophyta</taxon>
        <taxon>Spermatophyta</taxon>
        <taxon>Magnoliopsida</taxon>
        <taxon>eudicotyledons</taxon>
        <taxon>Gunneridae</taxon>
        <taxon>Pentapetalae</taxon>
        <taxon>rosids</taxon>
        <taxon>fabids</taxon>
        <taxon>Cucurbitales</taxon>
        <taxon>Cucurbitaceae</taxon>
        <taxon>Benincaseae</taxon>
        <taxon>Cucumis</taxon>
    </lineage>
</organism>
<dbReference type="Gramene" id="MELO3C027372.2.1">
    <property type="protein sequence ID" value="MELO3C027372.2.1"/>
    <property type="gene ID" value="MELO3C027372.2"/>
</dbReference>
<sequence>MNDLKPAESYPLSSPLPSELPSPDMVPPAELTSHIDFDINDKYTDNDSSMLKDDAYSLFVLLIDATPDPCFEIPPPTLVIALSVSSADTLVSTQPHQ</sequence>
<reference evidence="2" key="1">
    <citation type="submission" date="2023-03" db="UniProtKB">
        <authorList>
            <consortium name="EnsemblPlants"/>
        </authorList>
    </citation>
    <scope>IDENTIFICATION</scope>
</reference>
<proteinExistence type="predicted"/>